<comment type="pathway">
    <text evidence="1">Metabolic intermediate metabolism; (S)-3-hydroxy-3-methylglutaryl-CoA degradation; acetoacetate from (S)-3-hydroxy-3-methylglutaryl-CoA: step 1/1.</text>
</comment>
<dbReference type="EMBL" id="LN483144">
    <property type="protein sequence ID" value="CDZ96486.1"/>
    <property type="molecule type" value="Genomic_DNA"/>
</dbReference>
<evidence type="ECO:0000256" key="5">
    <source>
        <dbReference type="ARBA" id="ARBA00023239"/>
    </source>
</evidence>
<dbReference type="GO" id="GO:0046951">
    <property type="term" value="P:ketone body biosynthetic process"/>
    <property type="evidence" value="ECO:0007669"/>
    <property type="project" value="TreeGrafter"/>
</dbReference>
<dbReference type="CDD" id="cd07938">
    <property type="entry name" value="DRE_TIM_HMGL"/>
    <property type="match status" value="1"/>
</dbReference>
<dbReference type="Gene3D" id="3.20.20.70">
    <property type="entry name" value="Aldolase class I"/>
    <property type="match status" value="1"/>
</dbReference>
<organism evidence="9">
    <name type="scientific">Phaffia rhodozyma</name>
    <name type="common">Yeast</name>
    <name type="synonym">Xanthophyllomyces dendrorhous</name>
    <dbReference type="NCBI Taxonomy" id="264483"/>
    <lineage>
        <taxon>Eukaryota</taxon>
        <taxon>Fungi</taxon>
        <taxon>Dikarya</taxon>
        <taxon>Basidiomycota</taxon>
        <taxon>Agaricomycotina</taxon>
        <taxon>Tremellomycetes</taxon>
        <taxon>Cystofilobasidiales</taxon>
        <taxon>Mrakiaceae</taxon>
        <taxon>Phaffia</taxon>
    </lineage>
</organism>
<evidence type="ECO:0000256" key="6">
    <source>
        <dbReference type="ARBA" id="ARBA00049877"/>
    </source>
</evidence>
<dbReference type="InterPro" id="IPR043594">
    <property type="entry name" value="HMGL"/>
</dbReference>
<evidence type="ECO:0000313" key="9">
    <source>
        <dbReference type="EMBL" id="CDZ96486.1"/>
    </source>
</evidence>
<dbReference type="AlphaFoldDB" id="A0A0F7SEA4"/>
<dbReference type="Pfam" id="PF00682">
    <property type="entry name" value="HMGL-like"/>
    <property type="match status" value="1"/>
</dbReference>
<feature type="region of interest" description="Disordered" evidence="7">
    <location>
        <begin position="474"/>
        <end position="495"/>
    </location>
</feature>
<name>A0A0F7SEA4_PHARH</name>
<evidence type="ECO:0000256" key="7">
    <source>
        <dbReference type="SAM" id="MobiDB-lite"/>
    </source>
</evidence>
<dbReference type="EC" id="4.1.3.4" evidence="3"/>
<dbReference type="PANTHER" id="PTHR42738:SF7">
    <property type="entry name" value="HYDROXYMETHYLGLUTARYL-COA LYASE"/>
    <property type="match status" value="1"/>
</dbReference>
<feature type="domain" description="Pyruvate carboxyltransferase" evidence="8">
    <location>
        <begin position="92"/>
        <end position="375"/>
    </location>
</feature>
<dbReference type="GO" id="GO:0006552">
    <property type="term" value="P:L-leucine catabolic process"/>
    <property type="evidence" value="ECO:0007669"/>
    <property type="project" value="TreeGrafter"/>
</dbReference>
<keyword evidence="5 9" id="KW-0456">Lyase</keyword>
<feature type="compositionally biased region" description="Polar residues" evidence="7">
    <location>
        <begin position="47"/>
        <end position="67"/>
    </location>
</feature>
<keyword evidence="4" id="KW-0479">Metal-binding</keyword>
<evidence type="ECO:0000256" key="3">
    <source>
        <dbReference type="ARBA" id="ARBA00012910"/>
    </source>
</evidence>
<reference evidence="9" key="1">
    <citation type="submission" date="2014-08" db="EMBL/GenBank/DDBJ databases">
        <authorList>
            <person name="Sharma Rahul"/>
            <person name="Thines Marco"/>
        </authorList>
    </citation>
    <scope>NUCLEOTIDE SEQUENCE</scope>
</reference>
<dbReference type="NCBIfam" id="NF004283">
    <property type="entry name" value="PRK05692.1"/>
    <property type="match status" value="1"/>
</dbReference>
<feature type="region of interest" description="Disordered" evidence="7">
    <location>
        <begin position="47"/>
        <end position="68"/>
    </location>
</feature>
<evidence type="ECO:0000256" key="4">
    <source>
        <dbReference type="ARBA" id="ARBA00022723"/>
    </source>
</evidence>
<comment type="similarity">
    <text evidence="2">Belongs to the HMG-CoA lyase family.</text>
</comment>
<dbReference type="UniPathway" id="UPA00896">
    <property type="reaction ID" value="UER00863"/>
</dbReference>
<dbReference type="PANTHER" id="PTHR42738">
    <property type="entry name" value="HYDROXYMETHYLGLUTARYL-COA LYASE"/>
    <property type="match status" value="1"/>
</dbReference>
<accession>A0A0F7SEA4</accession>
<dbReference type="InterPro" id="IPR013785">
    <property type="entry name" value="Aldolase_TIM"/>
</dbReference>
<dbReference type="PROSITE" id="PS50991">
    <property type="entry name" value="PYR_CT"/>
    <property type="match status" value="1"/>
</dbReference>
<evidence type="ECO:0000256" key="1">
    <source>
        <dbReference type="ARBA" id="ARBA00005143"/>
    </source>
</evidence>
<dbReference type="InterPro" id="IPR000891">
    <property type="entry name" value="PYR_CT"/>
</dbReference>
<sequence length="495" mass="54355">MRSLSTVQASLRRAMVSSLHHVLRPAVASFPFRRLATIPPQPFSTLASTNSSWEVSTTSEPHTSSKYSENEVSDQMFFNVGRPVGGERGDFVRVVEVGPRDGLQNEKVISKDDRAKLIKGLLVAGLKTIEAGSFVHHSWVPQMDGTDTVLTKIGNMNPDVHLPVYVPNMRGFGRLLKAIQWDEYKRNANIEGEILCDEITVTVNCTETFSFAHEALNIREHIESLREVISLAISYGFRVRAHLAVAIECPFEGPVPASRVADLAQEMVEMGCYEVALADTTGRGDPVTVRNLIETVAARIGVDRISGHFHDTFGLGLSNVLTALSLGVRSFDSAVGGLGSCPYSPGAAGNIATEDIVYTLHNLGYHTGVNIVELAKVGGWVSEKIPRENASRAGKAILSRIAWEEDADVKRLRAEHFSFWQSWVIKKRLGLLAILFGLATAAGAWKWQKIQAHPAMVEAGLRSRMAQDLITDALSEMEDTERPPRTENRPSGYNK</sequence>
<dbReference type="SUPFAM" id="SSF51569">
    <property type="entry name" value="Aldolase"/>
    <property type="match status" value="1"/>
</dbReference>
<evidence type="ECO:0000259" key="8">
    <source>
        <dbReference type="PROSITE" id="PS50991"/>
    </source>
</evidence>
<comment type="catalytic activity">
    <reaction evidence="6">
        <text>(3S)-3-hydroxy-3-methylglutaryl-CoA = acetoacetate + acetyl-CoA</text>
        <dbReference type="Rhea" id="RHEA:24404"/>
        <dbReference type="ChEBI" id="CHEBI:13705"/>
        <dbReference type="ChEBI" id="CHEBI:43074"/>
        <dbReference type="ChEBI" id="CHEBI:57288"/>
        <dbReference type="EC" id="4.1.3.4"/>
    </reaction>
</comment>
<dbReference type="FunFam" id="3.20.20.70:FF:000071">
    <property type="entry name" value="Hydroxymethylglutaryl-CoA lyase"/>
    <property type="match status" value="1"/>
</dbReference>
<protein>
    <recommendedName>
        <fullName evidence="3">hydroxymethylglutaryl-CoA lyase</fullName>
        <ecNumber evidence="3">4.1.3.4</ecNumber>
    </recommendedName>
</protein>
<proteinExistence type="inferred from homology"/>
<dbReference type="GO" id="GO:0046872">
    <property type="term" value="F:metal ion binding"/>
    <property type="evidence" value="ECO:0007669"/>
    <property type="project" value="UniProtKB-KW"/>
</dbReference>
<dbReference type="GO" id="GO:0004419">
    <property type="term" value="F:hydroxymethylglutaryl-CoA lyase activity"/>
    <property type="evidence" value="ECO:0007669"/>
    <property type="project" value="UniProtKB-EC"/>
</dbReference>
<evidence type="ECO:0000256" key="2">
    <source>
        <dbReference type="ARBA" id="ARBA00009405"/>
    </source>
</evidence>